<proteinExistence type="predicted"/>
<dbReference type="Proteomes" id="UP001243286">
    <property type="component" value="Unassembled WGS sequence"/>
</dbReference>
<feature type="transmembrane region" description="Helical" evidence="1">
    <location>
        <begin position="128"/>
        <end position="147"/>
    </location>
</feature>
<gene>
    <name evidence="2" type="ORF">QK289_13940</name>
</gene>
<keyword evidence="1" id="KW-0472">Membrane</keyword>
<comment type="caution">
    <text evidence="2">The sequence shown here is derived from an EMBL/GenBank/DDBJ whole genome shotgun (WGS) entry which is preliminary data.</text>
</comment>
<evidence type="ECO:0000313" key="2">
    <source>
        <dbReference type="EMBL" id="MDI3236112.1"/>
    </source>
</evidence>
<evidence type="ECO:0000313" key="3">
    <source>
        <dbReference type="Proteomes" id="UP001243286"/>
    </source>
</evidence>
<organism evidence="2 3">
    <name type="scientific">Exiguobacterium antarcticum</name>
    <dbReference type="NCBI Taxonomy" id="132920"/>
    <lineage>
        <taxon>Bacteria</taxon>
        <taxon>Bacillati</taxon>
        <taxon>Bacillota</taxon>
        <taxon>Bacilli</taxon>
        <taxon>Bacillales</taxon>
        <taxon>Bacillales Family XII. Incertae Sedis</taxon>
        <taxon>Exiguobacterium</taxon>
    </lineage>
</organism>
<protein>
    <submittedName>
        <fullName evidence="2">Uncharacterized protein</fullName>
    </submittedName>
</protein>
<dbReference type="EMBL" id="JASBQV010000029">
    <property type="protein sequence ID" value="MDI3236112.1"/>
    <property type="molecule type" value="Genomic_DNA"/>
</dbReference>
<keyword evidence="1" id="KW-1133">Transmembrane helix</keyword>
<evidence type="ECO:0000256" key="1">
    <source>
        <dbReference type="SAM" id="Phobius"/>
    </source>
</evidence>
<feature type="transmembrane region" description="Helical" evidence="1">
    <location>
        <begin position="34"/>
        <end position="56"/>
    </location>
</feature>
<keyword evidence="1" id="KW-0812">Transmembrane</keyword>
<sequence>MVRSTKQYVALFAVLLLATISINAWPASLYPDGSIGLLQITASFIWLVFLTASVVLVREEKTLLFVFYYLSFGFVAGTVVYLVTFIERYWLGELWFDIVSAIQYPFYYLFAVPLFGFNAWFDVSYGQFAMFAGFAYILLAIGISVRYKKLEAKRLRY</sequence>
<feature type="transmembrane region" description="Helical" evidence="1">
    <location>
        <begin position="63"/>
        <end position="84"/>
    </location>
</feature>
<keyword evidence="3" id="KW-1185">Reference proteome</keyword>
<reference evidence="2 3" key="1">
    <citation type="submission" date="2023-04" db="EMBL/GenBank/DDBJ databases">
        <title>Antarctic isolates genomes.</title>
        <authorList>
            <person name="Dimov S.G."/>
        </authorList>
    </citation>
    <scope>NUCLEOTIDE SEQUENCE [LARGE SCALE GENOMIC DNA]</scope>
    <source>
        <strain evidence="2 3">AL19</strain>
    </source>
</reference>
<dbReference type="RefSeq" id="WP_014969338.1">
    <property type="nucleotide sequence ID" value="NZ_JASBQV010000029.1"/>
</dbReference>
<accession>A0ABT6R5R0</accession>
<name>A0ABT6R5R0_9BACL</name>